<reference evidence="9" key="1">
    <citation type="journal article" date="2023" name="Mol. Biol. Evol.">
        <title>Third-Generation Sequencing Reveals the Adaptive Role of the Epigenome in Three Deep-Sea Polychaetes.</title>
        <authorList>
            <person name="Perez M."/>
            <person name="Aroh O."/>
            <person name="Sun Y."/>
            <person name="Lan Y."/>
            <person name="Juniper S.K."/>
            <person name="Young C.R."/>
            <person name="Angers B."/>
            <person name="Qian P.Y."/>
        </authorList>
    </citation>
    <scope>NUCLEOTIDE SEQUENCE</scope>
    <source>
        <strain evidence="9">P08H-3</strain>
    </source>
</reference>
<dbReference type="InterPro" id="IPR039361">
    <property type="entry name" value="Cyclin"/>
</dbReference>
<evidence type="ECO:0000256" key="6">
    <source>
        <dbReference type="RuleBase" id="RU000383"/>
    </source>
</evidence>
<evidence type="ECO:0000256" key="4">
    <source>
        <dbReference type="ARBA" id="ARBA00023127"/>
    </source>
</evidence>
<feature type="domain" description="Cyclin-like" evidence="7">
    <location>
        <begin position="273"/>
        <end position="354"/>
    </location>
</feature>
<feature type="domain" description="Cyclin C-terminal" evidence="8">
    <location>
        <begin position="269"/>
        <end position="385"/>
    </location>
</feature>
<dbReference type="CDD" id="cd20509">
    <property type="entry name" value="CYCLIN_CCNB1-like_rpt2"/>
    <property type="match status" value="1"/>
</dbReference>
<keyword evidence="3" id="KW-0132">Cell division</keyword>
<dbReference type="SMART" id="SM01332">
    <property type="entry name" value="Cyclin_C"/>
    <property type="match status" value="1"/>
</dbReference>
<protein>
    <recommendedName>
        <fullName evidence="11">Cyclin B</fullName>
    </recommendedName>
</protein>
<accession>A0AAD9JZG6</accession>
<dbReference type="PANTHER" id="PTHR10177">
    <property type="entry name" value="CYCLINS"/>
    <property type="match status" value="1"/>
</dbReference>
<dbReference type="GO" id="GO:0044772">
    <property type="term" value="P:mitotic cell cycle phase transition"/>
    <property type="evidence" value="ECO:0007669"/>
    <property type="project" value="InterPro"/>
</dbReference>
<proteinExistence type="inferred from homology"/>
<dbReference type="AlphaFoldDB" id="A0AAD9JZG6"/>
<dbReference type="InterPro" id="IPR046965">
    <property type="entry name" value="Cyclin_A/B-like"/>
</dbReference>
<dbReference type="PIRSF" id="PIRSF001771">
    <property type="entry name" value="Cyclin_A_B_D_E"/>
    <property type="match status" value="1"/>
</dbReference>
<dbReference type="GO" id="GO:0005829">
    <property type="term" value="C:cytosol"/>
    <property type="evidence" value="ECO:0007669"/>
    <property type="project" value="UniProtKB-ARBA"/>
</dbReference>
<name>A0AAD9JZG6_9ANNE</name>
<dbReference type="PROSITE" id="PS00292">
    <property type="entry name" value="CYCLINS"/>
    <property type="match status" value="1"/>
</dbReference>
<dbReference type="GO" id="GO:0016538">
    <property type="term" value="F:cyclin-dependent protein serine/threonine kinase regulator activity"/>
    <property type="evidence" value="ECO:0007669"/>
    <property type="project" value="InterPro"/>
</dbReference>
<comment type="similarity">
    <text evidence="2">Belongs to the cyclin family. Cyclin AB subfamily.</text>
</comment>
<evidence type="ECO:0008006" key="11">
    <source>
        <dbReference type="Google" id="ProtNLM"/>
    </source>
</evidence>
<evidence type="ECO:0000313" key="10">
    <source>
        <dbReference type="Proteomes" id="UP001208570"/>
    </source>
</evidence>
<dbReference type="InterPro" id="IPR004367">
    <property type="entry name" value="Cyclin_C-dom"/>
</dbReference>
<evidence type="ECO:0000259" key="7">
    <source>
        <dbReference type="SMART" id="SM00385"/>
    </source>
</evidence>
<gene>
    <name evidence="9" type="ORF">LSH36_104g04003</name>
</gene>
<dbReference type="EMBL" id="JAODUP010000104">
    <property type="protein sequence ID" value="KAK2162091.1"/>
    <property type="molecule type" value="Genomic_DNA"/>
</dbReference>
<evidence type="ECO:0000256" key="1">
    <source>
        <dbReference type="ARBA" id="ARBA00003222"/>
    </source>
</evidence>
<dbReference type="InterPro" id="IPR013763">
    <property type="entry name" value="Cyclin-like_dom"/>
</dbReference>
<dbReference type="SMART" id="SM00385">
    <property type="entry name" value="CYCLIN"/>
    <property type="match status" value="2"/>
</dbReference>
<dbReference type="FunFam" id="1.10.472.10:FF:000198">
    <property type="entry name" value="G2/mitotic-specific cyclin-B1"/>
    <property type="match status" value="1"/>
</dbReference>
<dbReference type="SUPFAM" id="SSF47954">
    <property type="entry name" value="Cyclin-like"/>
    <property type="match status" value="2"/>
</dbReference>
<dbReference type="GO" id="GO:0051301">
    <property type="term" value="P:cell division"/>
    <property type="evidence" value="ECO:0007669"/>
    <property type="project" value="UniProtKB-KW"/>
</dbReference>
<comment type="caution">
    <text evidence="9">The sequence shown here is derived from an EMBL/GenBank/DDBJ whole genome shotgun (WGS) entry which is preliminary data.</text>
</comment>
<dbReference type="InterPro" id="IPR048258">
    <property type="entry name" value="Cyclins_cyclin-box"/>
</dbReference>
<evidence type="ECO:0000256" key="3">
    <source>
        <dbReference type="ARBA" id="ARBA00022618"/>
    </source>
</evidence>
<organism evidence="9 10">
    <name type="scientific">Paralvinella palmiformis</name>
    <dbReference type="NCBI Taxonomy" id="53620"/>
    <lineage>
        <taxon>Eukaryota</taxon>
        <taxon>Metazoa</taxon>
        <taxon>Spiralia</taxon>
        <taxon>Lophotrochozoa</taxon>
        <taxon>Annelida</taxon>
        <taxon>Polychaeta</taxon>
        <taxon>Sedentaria</taxon>
        <taxon>Canalipalpata</taxon>
        <taxon>Terebellida</taxon>
        <taxon>Terebelliformia</taxon>
        <taxon>Alvinellidae</taxon>
        <taxon>Paralvinella</taxon>
    </lineage>
</organism>
<keyword evidence="5" id="KW-0131">Cell cycle</keyword>
<sequence length="400" mass="45324">MALSRYNATSGLLGQGKENVEGIRVKPGILKTRQPLHGALGNISNAIKSHTLEQKKSLKDATNVVQKPSRVPVKRLTDVSAKEKSDCKLVSVKEDKKEVKTDSEIPAEKETVQSYSKELLTVQDIDRNDTDNPQLVSEYVNDIYDYMRELEARYPIKHKYLDGSEINGRMRGILVDWLVQVHLRFHLLQETLYLTVAIIDRFLQVHSVARNKLQLVGVTAMWIASKYEEMYAPEVADFVYITDNAYTKADIRKTECIMLKALDFSLGRPLPLHFLRRNSKAGEVDATQHTMAKYFMELTITDYEMASTPPSKLAGAALCLSMKLLEMKTWNDTLQHYSKYTEDDLRPVMERIALLVTKAGTGKLTAVKTKYQSSKFMRISQMPELSSQLIKDLAAAAQNN</sequence>
<dbReference type="InterPro" id="IPR006671">
    <property type="entry name" value="Cyclin_N"/>
</dbReference>
<feature type="domain" description="Cyclin-like" evidence="7">
    <location>
        <begin position="176"/>
        <end position="260"/>
    </location>
</feature>
<keyword evidence="4 6" id="KW-0195">Cyclin</keyword>
<dbReference type="Pfam" id="PF00134">
    <property type="entry name" value="Cyclin_N"/>
    <property type="match status" value="1"/>
</dbReference>
<dbReference type="Pfam" id="PF02984">
    <property type="entry name" value="Cyclin_C"/>
    <property type="match status" value="1"/>
</dbReference>
<evidence type="ECO:0000313" key="9">
    <source>
        <dbReference type="EMBL" id="KAK2162091.1"/>
    </source>
</evidence>
<dbReference type="Gene3D" id="1.10.472.10">
    <property type="entry name" value="Cyclin-like"/>
    <property type="match status" value="2"/>
</dbReference>
<dbReference type="Proteomes" id="UP001208570">
    <property type="component" value="Unassembled WGS sequence"/>
</dbReference>
<evidence type="ECO:0000256" key="5">
    <source>
        <dbReference type="ARBA" id="ARBA00023306"/>
    </source>
</evidence>
<comment type="function">
    <text evidence="1">Essential for the control of the cell cycle at the G2/M (mitosis) transition.</text>
</comment>
<evidence type="ECO:0000259" key="8">
    <source>
        <dbReference type="SMART" id="SM01332"/>
    </source>
</evidence>
<keyword evidence="10" id="KW-1185">Reference proteome</keyword>
<dbReference type="InterPro" id="IPR036915">
    <property type="entry name" value="Cyclin-like_sf"/>
</dbReference>
<evidence type="ECO:0000256" key="2">
    <source>
        <dbReference type="ARBA" id="ARBA00006955"/>
    </source>
</evidence>
<dbReference type="CDD" id="cd20507">
    <property type="entry name" value="CYCLIN_CCNB1-like_rpt1"/>
    <property type="match status" value="1"/>
</dbReference>